<feature type="domain" description="NmrA-like" evidence="1">
    <location>
        <begin position="557"/>
        <end position="835"/>
    </location>
</feature>
<dbReference type="EMBL" id="LFJN01000006">
    <property type="protein sequence ID" value="KPI43092.1"/>
    <property type="molecule type" value="Genomic_DNA"/>
</dbReference>
<evidence type="ECO:0000313" key="2">
    <source>
        <dbReference type="EMBL" id="KPI43092.1"/>
    </source>
</evidence>
<evidence type="ECO:0000259" key="1">
    <source>
        <dbReference type="Pfam" id="PF05368"/>
    </source>
</evidence>
<dbReference type="Pfam" id="PF05368">
    <property type="entry name" value="NmrA"/>
    <property type="match status" value="1"/>
</dbReference>
<dbReference type="PANTHER" id="PTHR14187:SF82">
    <property type="entry name" value="FAMILY CHAPERONE, PUTATIVE (AFU_ORTHOLOGUE AFUA_7G08575)-RELATED"/>
    <property type="match status" value="1"/>
</dbReference>
<comment type="caution">
    <text evidence="2">The sequence shown here is derived from an EMBL/GenBank/DDBJ whole genome shotgun (WGS) entry which is preliminary data.</text>
</comment>
<dbReference type="SUPFAM" id="SSF51735">
    <property type="entry name" value="NAD(P)-binding Rossmann-fold domains"/>
    <property type="match status" value="1"/>
</dbReference>
<organism evidence="2 3">
    <name type="scientific">Cyphellophora attinorum</name>
    <dbReference type="NCBI Taxonomy" id="1664694"/>
    <lineage>
        <taxon>Eukaryota</taxon>
        <taxon>Fungi</taxon>
        <taxon>Dikarya</taxon>
        <taxon>Ascomycota</taxon>
        <taxon>Pezizomycotina</taxon>
        <taxon>Eurotiomycetes</taxon>
        <taxon>Chaetothyriomycetidae</taxon>
        <taxon>Chaetothyriales</taxon>
        <taxon>Cyphellophoraceae</taxon>
        <taxon>Cyphellophora</taxon>
    </lineage>
</organism>
<dbReference type="OrthoDB" id="2963168at2759"/>
<dbReference type="AlphaFoldDB" id="A0A0N1HDK6"/>
<dbReference type="STRING" id="1664694.A0A0N1HDK6"/>
<dbReference type="Gene3D" id="3.40.50.720">
    <property type="entry name" value="NAD(P)-binding Rossmann-like Domain"/>
    <property type="match status" value="1"/>
</dbReference>
<keyword evidence="3" id="KW-1185">Reference proteome</keyword>
<evidence type="ECO:0000313" key="3">
    <source>
        <dbReference type="Proteomes" id="UP000038010"/>
    </source>
</evidence>
<name>A0A0N1HDK6_9EURO</name>
<dbReference type="CDD" id="cd10170">
    <property type="entry name" value="ASKHA_NBD_HSP70"/>
    <property type="match status" value="1"/>
</dbReference>
<proteinExistence type="predicted"/>
<dbReference type="InterPro" id="IPR043129">
    <property type="entry name" value="ATPase_NBD"/>
</dbReference>
<dbReference type="PRINTS" id="PR00301">
    <property type="entry name" value="HEATSHOCK70"/>
</dbReference>
<dbReference type="Proteomes" id="UP000038010">
    <property type="component" value="Unassembled WGS sequence"/>
</dbReference>
<dbReference type="VEuPathDB" id="FungiDB:AB675_2163"/>
<dbReference type="RefSeq" id="XP_018003055.1">
    <property type="nucleotide sequence ID" value="XM_018142112.1"/>
</dbReference>
<dbReference type="InterPro" id="IPR008030">
    <property type="entry name" value="NmrA-like"/>
</dbReference>
<dbReference type="SUPFAM" id="SSF53067">
    <property type="entry name" value="Actin-like ATPase domain"/>
    <property type="match status" value="2"/>
</dbReference>
<dbReference type="GeneID" id="28733992"/>
<protein>
    <recommendedName>
        <fullName evidence="1">NmrA-like domain-containing protein</fullName>
    </recommendedName>
</protein>
<accession>A0A0N1HDK6</accession>
<dbReference type="PANTHER" id="PTHR14187">
    <property type="entry name" value="ALPHA KINASE/ELONGATION FACTOR 2 KINASE"/>
    <property type="match status" value="1"/>
</dbReference>
<dbReference type="InterPro" id="IPR036291">
    <property type="entry name" value="NAD(P)-bd_dom_sf"/>
</dbReference>
<dbReference type="Gene3D" id="3.30.420.40">
    <property type="match status" value="1"/>
</dbReference>
<sequence>MERKIIIAVDYGTTYSGVAWAQTARPDVKYTITQWPNSTDTFEGKTQDKVPTELSYDKNGHVKWGFQISQDEFRFQWFKLGLDESQTGGVSHLTVEYPDPRALSPSSTHSATSLTTDFLACIRKHVSDVLKVKLGQDVLEITPLGFIITVPAIYDDAAKARTAACARQAGMGDDVRIITEPEAAIIYTLDAMDPHNLKSGIPSSCALHPQVKVREAAPGSGSACGSTFLNRIFAKDLDVMFDDNEQWDDDIKQQAMDEFEVSKRDFTGSENKMMLAVGGLADDTLTGVRRGRLNIPASKVKTAYFQPVVSTIITLVQSQIKQTKAPKAVLLVGGFGRNPYLRHCLQSVVGTEIKVLQPGRAWTAVVEGALIWGLNDHSPTDSRINIASRKARKAYGIKVEIPFSSFEHEDADKYWDFYHGTFFITAMRWFVRKGDDIDQDEPLISHYVTKRRVVDGPPIVHSTRLYSFNSITDASPPDFPETSMKQLVSLVADLSTIPVSEIPQKLGSDGNMWYVLEFDIRTKFFSAHTEYSLWHDGEQYGKVDAERRKDPAHHALSKILVLGATGTQGLAVVRAIISESFTSSVHALTRDTKSDKAQALAALASQVQLFEGTFDDISALETAVKGCSAVFINTSPSLADPAAETRHVRTILSVFAASKSIKRVIYSSTAGTTDPNAPGAFGSHPDMTPGNLPYHVTLDKYTNEQAVMRAAKENAWQSTILRPAVFLTNLLEPMSSFKFPELKKQKKIRGMLPPETEFDWIDPRDIGEVAAKVLLGRSPDSSDVQFVELAGERATLQTVVSAMEKAAGVKIEIEQVDREQAKMSEDPVTKAMAGIWLVDHHARVGDWIGARRFGFVPGSVADFFEGSKEAVRKAIGA</sequence>
<reference evidence="2 3" key="1">
    <citation type="submission" date="2015-06" db="EMBL/GenBank/DDBJ databases">
        <title>Draft genome of the ant-associated black yeast Phialophora attae CBS 131958.</title>
        <authorList>
            <person name="Moreno L.F."/>
            <person name="Stielow B.J."/>
            <person name="de Hoog S."/>
            <person name="Vicente V.A."/>
            <person name="Weiss V.A."/>
            <person name="de Vries M."/>
            <person name="Cruz L.M."/>
            <person name="Souza E.M."/>
        </authorList>
    </citation>
    <scope>NUCLEOTIDE SEQUENCE [LARGE SCALE GENOMIC DNA]</scope>
    <source>
        <strain evidence="2 3">CBS 131958</strain>
    </source>
</reference>
<gene>
    <name evidence="2" type="ORF">AB675_2163</name>
</gene>